<dbReference type="Pfam" id="PF01957">
    <property type="entry name" value="NfeD"/>
    <property type="match status" value="1"/>
</dbReference>
<dbReference type="EMBL" id="CP118157">
    <property type="protein sequence ID" value="WOF21475.1"/>
    <property type="molecule type" value="Genomic_DNA"/>
</dbReference>
<gene>
    <name evidence="3" type="ORF">N8K70_08680</name>
</gene>
<accession>A0AA97FEC7</accession>
<organism evidence="3 4">
    <name type="scientific">Microbacterium betulae</name>
    <dbReference type="NCBI Taxonomy" id="2981139"/>
    <lineage>
        <taxon>Bacteria</taxon>
        <taxon>Bacillati</taxon>
        <taxon>Actinomycetota</taxon>
        <taxon>Actinomycetes</taxon>
        <taxon>Micrococcales</taxon>
        <taxon>Microbacteriaceae</taxon>
        <taxon>Microbacterium</taxon>
    </lineage>
</organism>
<dbReference type="KEGG" id="mbet:N8K70_08680"/>
<protein>
    <submittedName>
        <fullName evidence="3">NfeD family protein</fullName>
    </submittedName>
</protein>
<evidence type="ECO:0000313" key="3">
    <source>
        <dbReference type="EMBL" id="WOF21475.1"/>
    </source>
</evidence>
<dbReference type="InterPro" id="IPR012340">
    <property type="entry name" value="NA-bd_OB-fold"/>
</dbReference>
<keyword evidence="1" id="KW-0472">Membrane</keyword>
<proteinExistence type="predicted"/>
<feature type="domain" description="NfeD-like C-terminal" evidence="2">
    <location>
        <begin position="88"/>
        <end position="147"/>
    </location>
</feature>
<feature type="transmembrane region" description="Helical" evidence="1">
    <location>
        <begin position="51"/>
        <end position="69"/>
    </location>
</feature>
<sequence length="153" mass="16192">METIDQFAWIGWLAVIAIFLVVELVSGELTFLMLGFGGVFGLASGAVGAPLWLQVIVAAAAAALLLLFVRPPLLRRLRRSADPKAFNVDALIGLAGVVTETVTPLAGRVKLVNGDSWSARIREDRSLAPQTPVTVESIEGATAVVAPRTSEEN</sequence>
<dbReference type="RefSeq" id="WP_317137951.1">
    <property type="nucleotide sequence ID" value="NZ_CP118157.1"/>
</dbReference>
<evidence type="ECO:0000313" key="4">
    <source>
        <dbReference type="Proteomes" id="UP001305498"/>
    </source>
</evidence>
<dbReference type="AlphaFoldDB" id="A0AA97FEC7"/>
<keyword evidence="4" id="KW-1185">Reference proteome</keyword>
<name>A0AA97FEC7_9MICO</name>
<dbReference type="Gene3D" id="2.40.50.140">
    <property type="entry name" value="Nucleic acid-binding proteins"/>
    <property type="match status" value="1"/>
</dbReference>
<evidence type="ECO:0000256" key="1">
    <source>
        <dbReference type="SAM" id="Phobius"/>
    </source>
</evidence>
<dbReference type="InterPro" id="IPR002810">
    <property type="entry name" value="NfeD-like_C"/>
</dbReference>
<evidence type="ECO:0000259" key="2">
    <source>
        <dbReference type="Pfam" id="PF01957"/>
    </source>
</evidence>
<reference evidence="3 4" key="1">
    <citation type="submission" date="2023-02" db="EMBL/GenBank/DDBJ databases">
        <title>Microbacterium betulae sp. nov., isolated from birch wood.</title>
        <authorList>
            <person name="Pasciak M."/>
            <person name="Pawlik K.J."/>
            <person name="Martynowski D."/>
            <person name="Laczmanski L."/>
            <person name="Ciekot J."/>
            <person name="Szponar B."/>
            <person name="Wojcik-Fatla A."/>
            <person name="Mackiewicz B."/>
            <person name="Farian E."/>
            <person name="Cholewa G."/>
            <person name="Cholewa A."/>
            <person name="Dutkiewicz J."/>
        </authorList>
    </citation>
    <scope>NUCLEOTIDE SEQUENCE [LARGE SCALE GENOMIC DNA]</scope>
    <source>
        <strain evidence="3 4">AB</strain>
    </source>
</reference>
<keyword evidence="1" id="KW-1133">Transmembrane helix</keyword>
<keyword evidence="1" id="KW-0812">Transmembrane</keyword>
<dbReference type="Proteomes" id="UP001305498">
    <property type="component" value="Chromosome"/>
</dbReference>
<feature type="transmembrane region" description="Helical" evidence="1">
    <location>
        <begin position="6"/>
        <end position="22"/>
    </location>
</feature>